<feature type="domain" description="DUF6533" evidence="2">
    <location>
        <begin position="7"/>
        <end position="40"/>
    </location>
</feature>
<dbReference type="Proteomes" id="UP000015241">
    <property type="component" value="Unassembled WGS sequence"/>
</dbReference>
<dbReference type="HOGENOM" id="CLU_053360_3_2_1"/>
<keyword evidence="4" id="KW-1185">Reference proteome</keyword>
<evidence type="ECO:0000313" key="3">
    <source>
        <dbReference type="EMBL" id="EPS97025.1"/>
    </source>
</evidence>
<evidence type="ECO:0000313" key="4">
    <source>
        <dbReference type="Proteomes" id="UP000015241"/>
    </source>
</evidence>
<evidence type="ECO:0000256" key="1">
    <source>
        <dbReference type="SAM" id="Phobius"/>
    </source>
</evidence>
<keyword evidence="1" id="KW-1133">Transmembrane helix</keyword>
<dbReference type="InParanoid" id="S8F5N8"/>
<sequence>MTHKLTLALYACERCSTLDQEVRYIWHYRLSGVSILYMTLQVATVAPSSVTILVSLSPVSCFSTSQVYIITAAISSLRVYALNPQDRVTPVVVLILSLGPAVYQTVSKSVFDDEFDKTPCPSSTLMHHPALLVPTVATTIADVIVLLVTWHITYHTNKLSRVAGVPAPLTTLLLRDGT</sequence>
<feature type="transmembrane region" description="Helical" evidence="1">
    <location>
        <begin position="35"/>
        <end position="56"/>
    </location>
</feature>
<dbReference type="AlphaFoldDB" id="S8F5N8"/>
<accession>S8F5N8</accession>
<dbReference type="OrthoDB" id="2802907at2759"/>
<dbReference type="InterPro" id="IPR045340">
    <property type="entry name" value="DUF6533"/>
</dbReference>
<feature type="transmembrane region" description="Helical" evidence="1">
    <location>
        <begin position="131"/>
        <end position="152"/>
    </location>
</feature>
<feature type="transmembrane region" description="Helical" evidence="1">
    <location>
        <begin position="88"/>
        <end position="106"/>
    </location>
</feature>
<feature type="transmembrane region" description="Helical" evidence="1">
    <location>
        <begin position="62"/>
        <end position="81"/>
    </location>
</feature>
<dbReference type="EMBL" id="KE504180">
    <property type="protein sequence ID" value="EPS97025.1"/>
    <property type="molecule type" value="Genomic_DNA"/>
</dbReference>
<name>S8F5N8_FOMSC</name>
<keyword evidence="1" id="KW-0812">Transmembrane</keyword>
<keyword evidence="1" id="KW-0472">Membrane</keyword>
<organism evidence="3 4">
    <name type="scientific">Fomitopsis schrenkii</name>
    <name type="common">Brown rot fungus</name>
    <dbReference type="NCBI Taxonomy" id="2126942"/>
    <lineage>
        <taxon>Eukaryota</taxon>
        <taxon>Fungi</taxon>
        <taxon>Dikarya</taxon>
        <taxon>Basidiomycota</taxon>
        <taxon>Agaricomycotina</taxon>
        <taxon>Agaricomycetes</taxon>
        <taxon>Polyporales</taxon>
        <taxon>Fomitopsis</taxon>
    </lineage>
</organism>
<evidence type="ECO:0000259" key="2">
    <source>
        <dbReference type="Pfam" id="PF20151"/>
    </source>
</evidence>
<proteinExistence type="predicted"/>
<reference evidence="3 4" key="1">
    <citation type="journal article" date="2012" name="Science">
        <title>The Paleozoic origin of enzymatic lignin decomposition reconstructed from 31 fungal genomes.</title>
        <authorList>
            <person name="Floudas D."/>
            <person name="Binder M."/>
            <person name="Riley R."/>
            <person name="Barry K."/>
            <person name="Blanchette R.A."/>
            <person name="Henrissat B."/>
            <person name="Martinez A.T."/>
            <person name="Otillar R."/>
            <person name="Spatafora J.W."/>
            <person name="Yadav J.S."/>
            <person name="Aerts A."/>
            <person name="Benoit I."/>
            <person name="Boyd A."/>
            <person name="Carlson A."/>
            <person name="Copeland A."/>
            <person name="Coutinho P.M."/>
            <person name="de Vries R.P."/>
            <person name="Ferreira P."/>
            <person name="Findley K."/>
            <person name="Foster B."/>
            <person name="Gaskell J."/>
            <person name="Glotzer D."/>
            <person name="Gorecki P."/>
            <person name="Heitman J."/>
            <person name="Hesse C."/>
            <person name="Hori C."/>
            <person name="Igarashi K."/>
            <person name="Jurgens J.A."/>
            <person name="Kallen N."/>
            <person name="Kersten P."/>
            <person name="Kohler A."/>
            <person name="Kuees U."/>
            <person name="Kumar T.K.A."/>
            <person name="Kuo A."/>
            <person name="LaButti K."/>
            <person name="Larrondo L.F."/>
            <person name="Lindquist E."/>
            <person name="Ling A."/>
            <person name="Lombard V."/>
            <person name="Lucas S."/>
            <person name="Lundell T."/>
            <person name="Martin R."/>
            <person name="McLaughlin D.J."/>
            <person name="Morgenstern I."/>
            <person name="Morin E."/>
            <person name="Murat C."/>
            <person name="Nagy L.G."/>
            <person name="Nolan M."/>
            <person name="Ohm R.A."/>
            <person name="Patyshakuliyeva A."/>
            <person name="Rokas A."/>
            <person name="Ruiz-Duenas F.J."/>
            <person name="Sabat G."/>
            <person name="Salamov A."/>
            <person name="Samejima M."/>
            <person name="Schmutz J."/>
            <person name="Slot J.C."/>
            <person name="St John F."/>
            <person name="Stenlid J."/>
            <person name="Sun H."/>
            <person name="Sun S."/>
            <person name="Syed K."/>
            <person name="Tsang A."/>
            <person name="Wiebenga A."/>
            <person name="Young D."/>
            <person name="Pisabarro A."/>
            <person name="Eastwood D.C."/>
            <person name="Martin F."/>
            <person name="Cullen D."/>
            <person name="Grigoriev I.V."/>
            <person name="Hibbett D.S."/>
        </authorList>
    </citation>
    <scope>NUCLEOTIDE SEQUENCE</scope>
    <source>
        <strain evidence="4">FP-58527</strain>
    </source>
</reference>
<gene>
    <name evidence="3" type="ORF">FOMPIDRAFT_1129217</name>
</gene>
<dbReference type="Pfam" id="PF20151">
    <property type="entry name" value="DUF6533"/>
    <property type="match status" value="1"/>
</dbReference>
<protein>
    <recommendedName>
        <fullName evidence="2">DUF6533 domain-containing protein</fullName>
    </recommendedName>
</protein>